<evidence type="ECO:0000313" key="2">
    <source>
        <dbReference type="Proteomes" id="UP001229421"/>
    </source>
</evidence>
<dbReference type="EMBL" id="JAUHHV010000005">
    <property type="protein sequence ID" value="KAK1424073.1"/>
    <property type="molecule type" value="Genomic_DNA"/>
</dbReference>
<organism evidence="1 2">
    <name type="scientific">Tagetes erecta</name>
    <name type="common">African marigold</name>
    <dbReference type="NCBI Taxonomy" id="13708"/>
    <lineage>
        <taxon>Eukaryota</taxon>
        <taxon>Viridiplantae</taxon>
        <taxon>Streptophyta</taxon>
        <taxon>Embryophyta</taxon>
        <taxon>Tracheophyta</taxon>
        <taxon>Spermatophyta</taxon>
        <taxon>Magnoliopsida</taxon>
        <taxon>eudicotyledons</taxon>
        <taxon>Gunneridae</taxon>
        <taxon>Pentapetalae</taxon>
        <taxon>asterids</taxon>
        <taxon>campanulids</taxon>
        <taxon>Asterales</taxon>
        <taxon>Asteraceae</taxon>
        <taxon>Asteroideae</taxon>
        <taxon>Heliantheae alliance</taxon>
        <taxon>Tageteae</taxon>
        <taxon>Tagetes</taxon>
    </lineage>
</organism>
<dbReference type="Proteomes" id="UP001229421">
    <property type="component" value="Unassembled WGS sequence"/>
</dbReference>
<comment type="caution">
    <text evidence="1">The sequence shown here is derived from an EMBL/GenBank/DDBJ whole genome shotgun (WGS) entry which is preliminary data.</text>
</comment>
<name>A0AAD8KM79_TARER</name>
<evidence type="ECO:0000313" key="1">
    <source>
        <dbReference type="EMBL" id="KAK1424073.1"/>
    </source>
</evidence>
<sequence>MKRNIYGMICCGQHCTRENLIRFLKSKEVVQLHRSTTVERWLSSGYRSQHYFSFILSFIKGYRNQEFAYCCQVSPSYVEQPSFQDYRNLEFVYGD</sequence>
<proteinExistence type="predicted"/>
<dbReference type="AlphaFoldDB" id="A0AAD8KM79"/>
<protein>
    <submittedName>
        <fullName evidence="1">Uncharacterized protein</fullName>
    </submittedName>
</protein>
<reference evidence="1" key="1">
    <citation type="journal article" date="2023" name="bioRxiv">
        <title>Improved chromosome-level genome assembly for marigold (Tagetes erecta).</title>
        <authorList>
            <person name="Jiang F."/>
            <person name="Yuan L."/>
            <person name="Wang S."/>
            <person name="Wang H."/>
            <person name="Xu D."/>
            <person name="Wang A."/>
            <person name="Fan W."/>
        </authorList>
    </citation>
    <scope>NUCLEOTIDE SEQUENCE</scope>
    <source>
        <strain evidence="1">WSJ</strain>
        <tissue evidence="1">Leaf</tissue>
    </source>
</reference>
<accession>A0AAD8KM79</accession>
<gene>
    <name evidence="1" type="ORF">QVD17_19385</name>
</gene>
<keyword evidence="2" id="KW-1185">Reference proteome</keyword>